<accession>A0A0D8ZSA4</accession>
<dbReference type="Proteomes" id="UP000032452">
    <property type="component" value="Unassembled WGS sequence"/>
</dbReference>
<proteinExistence type="predicted"/>
<dbReference type="OrthoDB" id="510684at2"/>
<gene>
    <name evidence="1" type="ORF">UH38_12515</name>
</gene>
<sequence>MPSLEKLLSIIDTLNQERVQVASQGWYLQHCWLVQVKPGGNARTDRKYWQVRSRKALFDGKKLKHLKPELVEDYKAAIERGRQLAGIDRQIEKLTLQLQQLAVITDSSNSTPLSVTKFELGDRGQPKDTLKAELFTNLTEQERQVKEVLAKSQILRASLRQSIVRGKTIGMTNTILKADISYMRSRAN</sequence>
<reference evidence="1 2" key="1">
    <citation type="submission" date="2015-02" db="EMBL/GenBank/DDBJ databases">
        <title>Draft genome of a novel marine cyanobacterium (Chroococcales) isolated from South Atlantic Ocean.</title>
        <authorList>
            <person name="Rigonato J."/>
            <person name="Alvarenga D.O."/>
            <person name="Branco L.H."/>
            <person name="Varani A.M."/>
            <person name="Brandini F.P."/>
            <person name="Fiore M.F."/>
        </authorList>
    </citation>
    <scope>NUCLEOTIDE SEQUENCE [LARGE SCALE GENOMIC DNA]</scope>
    <source>
        <strain evidence="1 2">CENA595</strain>
    </source>
</reference>
<comment type="caution">
    <text evidence="1">The sequence shown here is derived from an EMBL/GenBank/DDBJ whole genome shotgun (WGS) entry which is preliminary data.</text>
</comment>
<evidence type="ECO:0000313" key="2">
    <source>
        <dbReference type="Proteomes" id="UP000032452"/>
    </source>
</evidence>
<dbReference type="EMBL" id="JYON01000012">
    <property type="protein sequence ID" value="KJH71379.1"/>
    <property type="molecule type" value="Genomic_DNA"/>
</dbReference>
<organism evidence="1 2">
    <name type="scientific">Aliterella atlantica CENA595</name>
    <dbReference type="NCBI Taxonomy" id="1618023"/>
    <lineage>
        <taxon>Bacteria</taxon>
        <taxon>Bacillati</taxon>
        <taxon>Cyanobacteriota</taxon>
        <taxon>Cyanophyceae</taxon>
        <taxon>Chroococcidiopsidales</taxon>
        <taxon>Aliterellaceae</taxon>
        <taxon>Aliterella</taxon>
    </lineage>
</organism>
<dbReference type="AlphaFoldDB" id="A0A0D8ZSA4"/>
<keyword evidence="2" id="KW-1185">Reference proteome</keyword>
<protein>
    <submittedName>
        <fullName evidence="1">Uncharacterized protein</fullName>
    </submittedName>
</protein>
<name>A0A0D8ZSA4_9CYAN</name>
<evidence type="ECO:0000313" key="1">
    <source>
        <dbReference type="EMBL" id="KJH71379.1"/>
    </source>
</evidence>
<dbReference type="RefSeq" id="WP_045055001.1">
    <property type="nucleotide sequence ID" value="NZ_CAWMDP010000050.1"/>
</dbReference>